<evidence type="ECO:0000256" key="10">
    <source>
        <dbReference type="SAM" id="Phobius"/>
    </source>
</evidence>
<dbReference type="Pfam" id="PF23344">
    <property type="entry name" value="ZP-N"/>
    <property type="match status" value="1"/>
</dbReference>
<dbReference type="InterPro" id="IPR055355">
    <property type="entry name" value="ZP-C"/>
</dbReference>
<dbReference type="Gene3D" id="2.60.40.3210">
    <property type="entry name" value="Zona pellucida, ZP-N domain"/>
    <property type="match status" value="1"/>
</dbReference>
<evidence type="ECO:0000256" key="4">
    <source>
        <dbReference type="ARBA" id="ARBA00022692"/>
    </source>
</evidence>
<dbReference type="GO" id="GO:0016477">
    <property type="term" value="P:cell migration"/>
    <property type="evidence" value="ECO:0007669"/>
    <property type="project" value="TreeGrafter"/>
</dbReference>
<keyword evidence="12" id="KW-0675">Receptor</keyword>
<feature type="transmembrane region" description="Helical" evidence="10">
    <location>
        <begin position="670"/>
        <end position="692"/>
    </location>
</feature>
<feature type="domain" description="ZP" evidence="11">
    <location>
        <begin position="334"/>
        <end position="617"/>
    </location>
</feature>
<dbReference type="PANTHER" id="PTHR14002">
    <property type="entry name" value="ENDOGLIN/TGF-BETA RECEPTOR TYPE III"/>
    <property type="match status" value="1"/>
</dbReference>
<dbReference type="GO" id="GO:0050431">
    <property type="term" value="F:transforming growth factor beta binding"/>
    <property type="evidence" value="ECO:0007669"/>
    <property type="project" value="TreeGrafter"/>
</dbReference>
<evidence type="ECO:0000256" key="5">
    <source>
        <dbReference type="ARBA" id="ARBA00022729"/>
    </source>
</evidence>
<proteinExistence type="predicted"/>
<dbReference type="GO" id="GO:0001837">
    <property type="term" value="P:epithelial to mesenchymal transition"/>
    <property type="evidence" value="ECO:0007669"/>
    <property type="project" value="TreeGrafter"/>
</dbReference>
<dbReference type="InterPro" id="IPR042235">
    <property type="entry name" value="ZP-C_dom"/>
</dbReference>
<evidence type="ECO:0000313" key="12">
    <source>
        <dbReference type="EMBL" id="CAH2311520.1"/>
    </source>
</evidence>
<keyword evidence="3" id="KW-0597">Phosphoprotein</keyword>
<comment type="subcellular location">
    <subcellularLocation>
        <location evidence="1">Cell membrane</location>
        <topology evidence="1">Single-pass type I membrane protein</topology>
    </subcellularLocation>
</comment>
<dbReference type="InterPro" id="IPR001507">
    <property type="entry name" value="ZP_dom"/>
</dbReference>
<dbReference type="Gene3D" id="2.60.40.4100">
    <property type="entry name" value="Zona pellucida, ZP-C domain"/>
    <property type="match status" value="1"/>
</dbReference>
<dbReference type="SMART" id="SM00241">
    <property type="entry name" value="ZP"/>
    <property type="match status" value="1"/>
</dbReference>
<dbReference type="PROSITE" id="PS51034">
    <property type="entry name" value="ZP_2"/>
    <property type="match status" value="1"/>
</dbReference>
<evidence type="ECO:0000313" key="13">
    <source>
        <dbReference type="Proteomes" id="UP001295444"/>
    </source>
</evidence>
<evidence type="ECO:0000256" key="2">
    <source>
        <dbReference type="ARBA" id="ARBA00022475"/>
    </source>
</evidence>
<evidence type="ECO:0000256" key="1">
    <source>
        <dbReference type="ARBA" id="ARBA00004251"/>
    </source>
</evidence>
<accession>A0AAD1WKT6</accession>
<dbReference type="GO" id="GO:0005024">
    <property type="term" value="F:transforming growth factor beta receptor activity"/>
    <property type="evidence" value="ECO:0007669"/>
    <property type="project" value="TreeGrafter"/>
</dbReference>
<dbReference type="FunFam" id="2.60.40.4100:FF:000003">
    <property type="entry name" value="Transforming growth factor beta receptor type 3"/>
    <property type="match status" value="1"/>
</dbReference>
<name>A0AAD1WKT6_PELCU</name>
<evidence type="ECO:0000256" key="7">
    <source>
        <dbReference type="ARBA" id="ARBA00023136"/>
    </source>
</evidence>
<dbReference type="GO" id="GO:0005539">
    <property type="term" value="F:glycosaminoglycan binding"/>
    <property type="evidence" value="ECO:0007669"/>
    <property type="project" value="TreeGrafter"/>
</dbReference>
<keyword evidence="9" id="KW-0325">Glycoprotein</keyword>
<gene>
    <name evidence="12" type="ORF">PECUL_23A058684</name>
</gene>
<dbReference type="AlphaFoldDB" id="A0AAD1WKT6"/>
<dbReference type="GO" id="GO:0017015">
    <property type="term" value="P:regulation of transforming growth factor beta receptor signaling pathway"/>
    <property type="evidence" value="ECO:0007669"/>
    <property type="project" value="TreeGrafter"/>
</dbReference>
<dbReference type="EMBL" id="OW240919">
    <property type="protein sequence ID" value="CAH2311520.1"/>
    <property type="molecule type" value="Genomic_DNA"/>
</dbReference>
<feature type="non-terminal residue" evidence="12">
    <location>
        <position position="1"/>
    </location>
</feature>
<dbReference type="Pfam" id="PF26060">
    <property type="entry name" value="TGFBR3_N"/>
    <property type="match status" value="2"/>
</dbReference>
<evidence type="ECO:0000256" key="3">
    <source>
        <dbReference type="ARBA" id="ARBA00022553"/>
    </source>
</evidence>
<sequence length="707" mass="78610">FRFIMSVVCPMSVRLSASGASGDPEKFFSVSKGSSVKFDEEHVFLSAQTDERDLPTGNELLLQWAQKNYEAVTSFTEVKFSKNIYIKLGEDSTFPSTCKIGKSFLSLNYLASYVQTQPAQGCMPSMTTEKIAVHIIELDSPSSTPYSSFQVDIIIDIRPFHPDAKLEKNIVLILKCGTAVNWVIKAHDIKGKLEVLSPNSISFGKEIDKDLFTSKHVDSSIPSAKENLVKWAMDNGYSEVSSFTHAPVANRFQIKLLNDKVMSDEDKPMLPPELTDLLQINKQDGGFHSSRGSFPFPLPKDRGREMLDKIPIIDGLPQEPEEAQGNINVALSVKCDHDMMVATIEKESFQANGYIGTELSLLDPTCRATENGTHFILKSSLTGCGTQHNIDDSINIVYYNTIVIQLSPATEGSGWSSDYEDMESGDSPFPGDTDETEIGLPYFKRPEIVVFNCTVPQDTETSLDLFPDGSLHSVMSNVTFNMDLYKTDLFLTPTQKFFSVAENGQVYVEVSVTKADKDLGFAIQTCFISQHSSPDIMSEYTIIENICPKDESVKFYKVKRMSFPTLQEQTDKKRFSFMFKPMFNTSLLFLHCDVTLCSTNDREVDGLLKCIDPDEACTSLNLKMIMAMMHNKKTFTKPLAVITSDSEDSVNINSKSGPPVIFYGLDTPTVVGIAFAGFIIGALLTGALWYIYSHTGRSCNNILTYVN</sequence>
<reference evidence="12" key="1">
    <citation type="submission" date="2022-03" db="EMBL/GenBank/DDBJ databases">
        <authorList>
            <person name="Alioto T."/>
            <person name="Alioto T."/>
            <person name="Gomez Garrido J."/>
        </authorList>
    </citation>
    <scope>NUCLEOTIDE SEQUENCE</scope>
</reference>
<evidence type="ECO:0000259" key="11">
    <source>
        <dbReference type="PROSITE" id="PS51034"/>
    </source>
</evidence>
<organism evidence="12 13">
    <name type="scientific">Pelobates cultripes</name>
    <name type="common">Western spadefoot toad</name>
    <dbReference type="NCBI Taxonomy" id="61616"/>
    <lineage>
        <taxon>Eukaryota</taxon>
        <taxon>Metazoa</taxon>
        <taxon>Chordata</taxon>
        <taxon>Craniata</taxon>
        <taxon>Vertebrata</taxon>
        <taxon>Euteleostomi</taxon>
        <taxon>Amphibia</taxon>
        <taxon>Batrachia</taxon>
        <taxon>Anura</taxon>
        <taxon>Pelobatoidea</taxon>
        <taxon>Pelobatidae</taxon>
        <taxon>Pelobates</taxon>
    </lineage>
</organism>
<evidence type="ECO:0000256" key="6">
    <source>
        <dbReference type="ARBA" id="ARBA00022989"/>
    </source>
</evidence>
<dbReference type="InterPro" id="IPR058899">
    <property type="entry name" value="TGFBR3/Endoglin-like_N"/>
</dbReference>
<keyword evidence="8" id="KW-1015">Disulfide bond</keyword>
<dbReference type="GO" id="GO:0005114">
    <property type="term" value="F:type II transforming growth factor beta receptor binding"/>
    <property type="evidence" value="ECO:0007669"/>
    <property type="project" value="TreeGrafter"/>
</dbReference>
<evidence type="ECO:0000256" key="9">
    <source>
        <dbReference type="ARBA" id="ARBA00023180"/>
    </source>
</evidence>
<dbReference type="GO" id="GO:0007179">
    <property type="term" value="P:transforming growth factor beta receptor signaling pathway"/>
    <property type="evidence" value="ECO:0007669"/>
    <property type="project" value="TreeGrafter"/>
</dbReference>
<dbReference type="PANTHER" id="PTHR14002:SF45">
    <property type="entry name" value="ZP DOMAIN-CONTAINING PROTEIN"/>
    <property type="match status" value="1"/>
</dbReference>
<keyword evidence="2" id="KW-1003">Cell membrane</keyword>
<dbReference type="Pfam" id="PF00100">
    <property type="entry name" value="Zona_pellucida"/>
    <property type="match status" value="1"/>
</dbReference>
<keyword evidence="4 10" id="KW-0812">Transmembrane</keyword>
<protein>
    <submittedName>
        <fullName evidence="12">Transforming growth factor beta receptor type 3 isoform X1</fullName>
    </submittedName>
</protein>
<keyword evidence="6 10" id="KW-1133">Transmembrane helix</keyword>
<dbReference type="Proteomes" id="UP001295444">
    <property type="component" value="Chromosome 08"/>
</dbReference>
<evidence type="ECO:0000256" key="8">
    <source>
        <dbReference type="ARBA" id="ARBA00023157"/>
    </source>
</evidence>
<keyword evidence="5" id="KW-0732">Signal</keyword>
<keyword evidence="7 10" id="KW-0472">Membrane</keyword>
<dbReference type="InterPro" id="IPR055356">
    <property type="entry name" value="ZP-N"/>
</dbReference>
<keyword evidence="13" id="KW-1185">Reference proteome</keyword>